<dbReference type="Proteomes" id="UP000299102">
    <property type="component" value="Unassembled WGS sequence"/>
</dbReference>
<evidence type="ECO:0000256" key="1">
    <source>
        <dbReference type="SAM" id="MobiDB-lite"/>
    </source>
</evidence>
<comment type="caution">
    <text evidence="2">The sequence shown here is derived from an EMBL/GenBank/DDBJ whole genome shotgun (WGS) entry which is preliminary data.</text>
</comment>
<dbReference type="AlphaFoldDB" id="A0A4C1TD66"/>
<reference evidence="2 3" key="1">
    <citation type="journal article" date="2019" name="Commun. Biol.">
        <title>The bagworm genome reveals a unique fibroin gene that provides high tensile strength.</title>
        <authorList>
            <person name="Kono N."/>
            <person name="Nakamura H."/>
            <person name="Ohtoshi R."/>
            <person name="Tomita M."/>
            <person name="Numata K."/>
            <person name="Arakawa K."/>
        </authorList>
    </citation>
    <scope>NUCLEOTIDE SEQUENCE [LARGE SCALE GENOMIC DNA]</scope>
</reference>
<organism evidence="2 3">
    <name type="scientific">Eumeta variegata</name>
    <name type="common">Bagworm moth</name>
    <name type="synonym">Eumeta japonica</name>
    <dbReference type="NCBI Taxonomy" id="151549"/>
    <lineage>
        <taxon>Eukaryota</taxon>
        <taxon>Metazoa</taxon>
        <taxon>Ecdysozoa</taxon>
        <taxon>Arthropoda</taxon>
        <taxon>Hexapoda</taxon>
        <taxon>Insecta</taxon>
        <taxon>Pterygota</taxon>
        <taxon>Neoptera</taxon>
        <taxon>Endopterygota</taxon>
        <taxon>Lepidoptera</taxon>
        <taxon>Glossata</taxon>
        <taxon>Ditrysia</taxon>
        <taxon>Tineoidea</taxon>
        <taxon>Psychidae</taxon>
        <taxon>Oiketicinae</taxon>
        <taxon>Eumeta</taxon>
    </lineage>
</organism>
<name>A0A4C1TD66_EUMVA</name>
<sequence>MPTALPEFIVRVYDNRWDYPINLIGSSFIFYSTDGRRLRLCRGVVARGWRHRSMASHGERAWLARSPQKAENFDSIKTESYVKKLGGRREYSARAARTAGRAARRSLLPLNQNLRRVLLRKSKRRVRGDKHCYANGGRYFTTAGGKRARRRPRSRAPPGPPAPRAGPGKAKALCIIANAGVISTVRRKVKAEGGEKRGREGIDPSRARIQIKIFTIETDGILSTSSRLAEPNTKSCERVPVCRFHIRVVFPTFEVWISSRCFPLVLASGDAEERNMLKFRERLSRS</sequence>
<evidence type="ECO:0000313" key="3">
    <source>
        <dbReference type="Proteomes" id="UP000299102"/>
    </source>
</evidence>
<gene>
    <name evidence="2" type="ORF">EVAR_75876_1</name>
</gene>
<dbReference type="EMBL" id="BGZK01000051">
    <property type="protein sequence ID" value="GBP12473.1"/>
    <property type="molecule type" value="Genomic_DNA"/>
</dbReference>
<accession>A0A4C1TD66</accession>
<keyword evidence="3" id="KW-1185">Reference proteome</keyword>
<evidence type="ECO:0000313" key="2">
    <source>
        <dbReference type="EMBL" id="GBP12473.1"/>
    </source>
</evidence>
<protein>
    <submittedName>
        <fullName evidence="2">Uncharacterized protein</fullName>
    </submittedName>
</protein>
<feature type="compositionally biased region" description="Pro residues" evidence="1">
    <location>
        <begin position="155"/>
        <end position="164"/>
    </location>
</feature>
<proteinExistence type="predicted"/>
<feature type="region of interest" description="Disordered" evidence="1">
    <location>
        <begin position="137"/>
        <end position="168"/>
    </location>
</feature>